<accession>A0A8S5PZA3</accession>
<evidence type="ECO:0000313" key="1">
    <source>
        <dbReference type="EMBL" id="DAE11620.1"/>
    </source>
</evidence>
<proteinExistence type="predicted"/>
<protein>
    <submittedName>
        <fullName evidence="1">Uncharacterized protein</fullName>
    </submittedName>
</protein>
<sequence>MHTLYGIKPFASWSTLIVATIAYGTSTTE</sequence>
<dbReference type="EMBL" id="BK015535">
    <property type="protein sequence ID" value="DAE11620.1"/>
    <property type="molecule type" value="Genomic_DNA"/>
</dbReference>
<name>A0A8S5PZA3_9CAUD</name>
<reference evidence="1" key="1">
    <citation type="journal article" date="2021" name="Proc. Natl. Acad. Sci. U.S.A.">
        <title>A Catalog of Tens of Thousands of Viruses from Human Metagenomes Reveals Hidden Associations with Chronic Diseases.</title>
        <authorList>
            <person name="Tisza M.J."/>
            <person name="Buck C.B."/>
        </authorList>
    </citation>
    <scope>NUCLEOTIDE SEQUENCE</scope>
    <source>
        <strain evidence="1">Ct2vX3</strain>
    </source>
</reference>
<organism evidence="1">
    <name type="scientific">Siphoviridae sp. ct2vX3</name>
    <dbReference type="NCBI Taxonomy" id="2825318"/>
    <lineage>
        <taxon>Viruses</taxon>
        <taxon>Duplodnaviria</taxon>
        <taxon>Heunggongvirae</taxon>
        <taxon>Uroviricota</taxon>
        <taxon>Caudoviricetes</taxon>
    </lineage>
</organism>